<evidence type="ECO:0000313" key="1">
    <source>
        <dbReference type="EMBL" id="MPM91103.1"/>
    </source>
</evidence>
<protein>
    <submittedName>
        <fullName evidence="1">Uncharacterized protein</fullName>
    </submittedName>
</protein>
<sequence>MFNSYTRRLQLDKSEITALKWATEFLLPIDKLKEAFIKMHYRKIDSTYDELEVPHEFLMARLNFLSKQYDYIDLDDKVGLLLTMLPTVYTSEIVNL</sequence>
<dbReference type="EMBL" id="VSSQ01038217">
    <property type="protein sequence ID" value="MPM91103.1"/>
    <property type="molecule type" value="Genomic_DNA"/>
</dbReference>
<comment type="caution">
    <text evidence="1">The sequence shown here is derived from an EMBL/GenBank/DDBJ whole genome shotgun (WGS) entry which is preliminary data.</text>
</comment>
<name>A0A645DQW2_9ZZZZ</name>
<dbReference type="AlphaFoldDB" id="A0A645DQW2"/>
<reference evidence="1" key="1">
    <citation type="submission" date="2019-08" db="EMBL/GenBank/DDBJ databases">
        <authorList>
            <person name="Kucharzyk K."/>
            <person name="Murdoch R.W."/>
            <person name="Higgins S."/>
            <person name="Loffler F."/>
        </authorList>
    </citation>
    <scope>NUCLEOTIDE SEQUENCE</scope>
</reference>
<organism evidence="1">
    <name type="scientific">bioreactor metagenome</name>
    <dbReference type="NCBI Taxonomy" id="1076179"/>
    <lineage>
        <taxon>unclassified sequences</taxon>
        <taxon>metagenomes</taxon>
        <taxon>ecological metagenomes</taxon>
    </lineage>
</organism>
<gene>
    <name evidence="1" type="ORF">SDC9_138229</name>
</gene>
<accession>A0A645DQW2</accession>
<proteinExistence type="predicted"/>